<evidence type="ECO:0000256" key="10">
    <source>
        <dbReference type="SAM" id="Phobius"/>
    </source>
</evidence>
<dbReference type="Proteomes" id="UP000709437">
    <property type="component" value="Unassembled WGS sequence"/>
</dbReference>
<organism evidence="12 13">
    <name type="scientific">Curtobacterium flaccumfaciens pv. flaccumfaciens</name>
    <dbReference type="NCBI Taxonomy" id="138532"/>
    <lineage>
        <taxon>Bacteria</taxon>
        <taxon>Bacillati</taxon>
        <taxon>Actinomycetota</taxon>
        <taxon>Actinomycetes</taxon>
        <taxon>Micrococcales</taxon>
        <taxon>Microbacteriaceae</taxon>
        <taxon>Curtobacterium</taxon>
    </lineage>
</organism>
<evidence type="ECO:0000313" key="12">
    <source>
        <dbReference type="EMBL" id="MBT1542350.1"/>
    </source>
</evidence>
<dbReference type="CDD" id="cd16917">
    <property type="entry name" value="HATPase_UhpB-NarQ-NarX-like"/>
    <property type="match status" value="1"/>
</dbReference>
<keyword evidence="6 12" id="KW-0418">Kinase</keyword>
<dbReference type="GO" id="GO:0046983">
    <property type="term" value="F:protein dimerization activity"/>
    <property type="evidence" value="ECO:0007669"/>
    <property type="project" value="InterPro"/>
</dbReference>
<comment type="catalytic activity">
    <reaction evidence="1">
        <text>ATP + protein L-histidine = ADP + protein N-phospho-L-histidine.</text>
        <dbReference type="EC" id="2.7.13.3"/>
    </reaction>
</comment>
<reference evidence="12" key="1">
    <citation type="submission" date="2021-05" db="EMBL/GenBank/DDBJ databases">
        <title>Whole genome sequence of Curtobacterium flaccumfaciens pv. flaccumfaciens strain CFBP 3417.</title>
        <authorList>
            <person name="Osdaghi E."/>
            <person name="Taghouti G."/>
            <person name="Portier P."/>
            <person name="Fazliarab A."/>
            <person name="Taghavi S.M."/>
            <person name="Briand M."/>
            <person name="Le-Saux M."/>
            <person name="Jacques M.-A."/>
        </authorList>
    </citation>
    <scope>NUCLEOTIDE SEQUENCE</scope>
    <source>
        <strain evidence="12">CFBP 3417</strain>
    </source>
</reference>
<dbReference type="EMBL" id="JAHEWX010000014">
    <property type="protein sequence ID" value="MBT1542350.1"/>
    <property type="molecule type" value="Genomic_DNA"/>
</dbReference>
<keyword evidence="8" id="KW-0902">Two-component regulatory system</keyword>
<evidence type="ECO:0000256" key="6">
    <source>
        <dbReference type="ARBA" id="ARBA00022777"/>
    </source>
</evidence>
<feature type="transmembrane region" description="Helical" evidence="10">
    <location>
        <begin position="114"/>
        <end position="134"/>
    </location>
</feature>
<evidence type="ECO:0000313" key="13">
    <source>
        <dbReference type="Proteomes" id="UP000709437"/>
    </source>
</evidence>
<accession>A0A9Q2W4N8</accession>
<evidence type="ECO:0000256" key="3">
    <source>
        <dbReference type="ARBA" id="ARBA00022553"/>
    </source>
</evidence>
<dbReference type="Pfam" id="PF07730">
    <property type="entry name" value="HisKA_3"/>
    <property type="match status" value="1"/>
</dbReference>
<proteinExistence type="predicted"/>
<feature type="transmembrane region" description="Helical" evidence="10">
    <location>
        <begin position="141"/>
        <end position="158"/>
    </location>
</feature>
<sequence length="425" mass="44412">MSLATEPERTDPAGVRSRSGVSWLLNGVGIAVVAFWFVRNGVLLHHPAWVWVLGAAALAAWAVREGARTPRVLVAAAGVMVAAGSLTVVPTDSLLVVPVIVGLVVLGADLRLPVWTAAVAALAAVVVVAVTATIEQTSVQFVLGVSGGLLLGVLVGFSRRQARLTTAQARETERQQQRARLLADRSRASRDIHDVLAHSLGGLVLQLDAVEALLEAGRVDEATRRAGDARALAADGLAEARRAVHALRDEPPSGRPAPDESRTHRPQPDQPEPTRASSPSADRGAGLTALVDAHRSFGGEVVVQGDATLAVLDDAHRAAVVQVVREALSNARRHAPGRPVSLSVIRDGDAVDVVVANPLPSGGQGLLGMRERFAELGSEATVEAERSDDEFVVAMHLPVDGTREADTADDADDGDAAVVAEDDRS</sequence>
<dbReference type="SUPFAM" id="SSF55874">
    <property type="entry name" value="ATPase domain of HSP90 chaperone/DNA topoisomerase II/histidine kinase"/>
    <property type="match status" value="1"/>
</dbReference>
<dbReference type="GO" id="GO:0005524">
    <property type="term" value="F:ATP binding"/>
    <property type="evidence" value="ECO:0007669"/>
    <property type="project" value="UniProtKB-KW"/>
</dbReference>
<comment type="caution">
    <text evidence="12">The sequence shown here is derived from an EMBL/GenBank/DDBJ whole genome shotgun (WGS) entry which is preliminary data.</text>
</comment>
<evidence type="ECO:0000256" key="4">
    <source>
        <dbReference type="ARBA" id="ARBA00022679"/>
    </source>
</evidence>
<dbReference type="InterPro" id="IPR011712">
    <property type="entry name" value="Sig_transdc_His_kin_sub3_dim/P"/>
</dbReference>
<evidence type="ECO:0000259" key="11">
    <source>
        <dbReference type="Pfam" id="PF07730"/>
    </source>
</evidence>
<keyword evidence="4" id="KW-0808">Transferase</keyword>
<protein>
    <recommendedName>
        <fullName evidence="2">histidine kinase</fullName>
        <ecNumber evidence="2">2.7.13.3</ecNumber>
    </recommendedName>
</protein>
<name>A0A9Q2W4N8_9MICO</name>
<evidence type="ECO:0000256" key="1">
    <source>
        <dbReference type="ARBA" id="ARBA00000085"/>
    </source>
</evidence>
<dbReference type="InterPro" id="IPR050482">
    <property type="entry name" value="Sensor_HK_TwoCompSys"/>
</dbReference>
<dbReference type="EC" id="2.7.13.3" evidence="2"/>
<evidence type="ECO:0000256" key="5">
    <source>
        <dbReference type="ARBA" id="ARBA00022741"/>
    </source>
</evidence>
<feature type="region of interest" description="Disordered" evidence="9">
    <location>
        <begin position="401"/>
        <end position="425"/>
    </location>
</feature>
<feature type="region of interest" description="Disordered" evidence="9">
    <location>
        <begin position="245"/>
        <end position="283"/>
    </location>
</feature>
<dbReference type="Gene3D" id="1.20.5.1930">
    <property type="match status" value="1"/>
</dbReference>
<dbReference type="PANTHER" id="PTHR24421">
    <property type="entry name" value="NITRATE/NITRITE SENSOR PROTEIN NARX-RELATED"/>
    <property type="match status" value="1"/>
</dbReference>
<keyword evidence="10" id="KW-0812">Transmembrane</keyword>
<keyword evidence="10" id="KW-0472">Membrane</keyword>
<keyword evidence="5" id="KW-0547">Nucleotide-binding</keyword>
<dbReference type="RefSeq" id="WP_214563205.1">
    <property type="nucleotide sequence ID" value="NZ_JAHEWX010000014.1"/>
</dbReference>
<keyword evidence="7" id="KW-0067">ATP-binding</keyword>
<feature type="transmembrane region" description="Helical" evidence="10">
    <location>
        <begin position="44"/>
        <end position="63"/>
    </location>
</feature>
<dbReference type="GO" id="GO:0016020">
    <property type="term" value="C:membrane"/>
    <property type="evidence" value="ECO:0007669"/>
    <property type="project" value="InterPro"/>
</dbReference>
<dbReference type="PANTHER" id="PTHR24421:SF10">
    <property type="entry name" value="NITRATE_NITRITE SENSOR PROTEIN NARQ"/>
    <property type="match status" value="1"/>
</dbReference>
<feature type="transmembrane region" description="Helical" evidence="10">
    <location>
        <begin position="21"/>
        <end position="38"/>
    </location>
</feature>
<feature type="transmembrane region" description="Helical" evidence="10">
    <location>
        <begin position="75"/>
        <end position="108"/>
    </location>
</feature>
<feature type="compositionally biased region" description="Basic and acidic residues" evidence="9">
    <location>
        <begin position="245"/>
        <end position="267"/>
    </location>
</feature>
<dbReference type="GO" id="GO:0000155">
    <property type="term" value="F:phosphorelay sensor kinase activity"/>
    <property type="evidence" value="ECO:0007669"/>
    <property type="project" value="InterPro"/>
</dbReference>
<evidence type="ECO:0000256" key="9">
    <source>
        <dbReference type="SAM" id="MobiDB-lite"/>
    </source>
</evidence>
<keyword evidence="10" id="KW-1133">Transmembrane helix</keyword>
<dbReference type="InterPro" id="IPR036890">
    <property type="entry name" value="HATPase_C_sf"/>
</dbReference>
<keyword evidence="3" id="KW-0597">Phosphoprotein</keyword>
<dbReference type="AlphaFoldDB" id="A0A9Q2W4N8"/>
<evidence type="ECO:0000256" key="8">
    <source>
        <dbReference type="ARBA" id="ARBA00023012"/>
    </source>
</evidence>
<dbReference type="Gene3D" id="3.30.565.10">
    <property type="entry name" value="Histidine kinase-like ATPase, C-terminal domain"/>
    <property type="match status" value="1"/>
</dbReference>
<evidence type="ECO:0000256" key="2">
    <source>
        <dbReference type="ARBA" id="ARBA00012438"/>
    </source>
</evidence>
<gene>
    <name evidence="12" type="ORF">KK103_11305</name>
</gene>
<evidence type="ECO:0000256" key="7">
    <source>
        <dbReference type="ARBA" id="ARBA00022840"/>
    </source>
</evidence>
<feature type="domain" description="Signal transduction histidine kinase subgroup 3 dimerisation and phosphoacceptor" evidence="11">
    <location>
        <begin position="185"/>
        <end position="249"/>
    </location>
</feature>